<dbReference type="PANTHER" id="PTHR12560">
    <property type="entry name" value="LONGEVITY ASSURANCE FACTOR 1 LAG1"/>
    <property type="match status" value="1"/>
</dbReference>
<keyword evidence="10 11" id="KW-0539">Nucleus</keyword>
<keyword evidence="8" id="KW-0443">Lipid metabolism</keyword>
<comment type="subcellular location">
    <subcellularLocation>
        <location evidence="1">Endoplasmic reticulum membrane</location>
        <topology evidence="1">Multi-pass membrane protein</topology>
    </subcellularLocation>
    <subcellularLocation>
        <location evidence="10 11">Nucleus</location>
    </subcellularLocation>
</comment>
<comment type="pathway">
    <text evidence="3">Sphingolipid metabolism.</text>
</comment>
<dbReference type="InterPro" id="IPR001356">
    <property type="entry name" value="HD"/>
</dbReference>
<dbReference type="PIRSF" id="PIRSF005225">
    <property type="entry name" value="LAG1_LAC1"/>
    <property type="match status" value="1"/>
</dbReference>
<keyword evidence="10 11" id="KW-0371">Homeobox</keyword>
<comment type="caution">
    <text evidence="14">The sequence shown here is derived from an EMBL/GenBank/DDBJ whole genome shotgun (WGS) entry which is preliminary data.</text>
</comment>
<dbReference type="InterPro" id="IPR016439">
    <property type="entry name" value="Lag1/Lac1-like"/>
</dbReference>
<feature type="DNA-binding region" description="Homeobox" evidence="10">
    <location>
        <begin position="27"/>
        <end position="73"/>
    </location>
</feature>
<dbReference type="Gene3D" id="1.10.10.60">
    <property type="entry name" value="Homeodomain-like"/>
    <property type="match status" value="1"/>
</dbReference>
<proteinExistence type="predicted"/>
<sequence length="227" mass="27220">MRLYIFTPFGVYCGISNKGHRVATQNPVLEKAYHQYKHPDNDTIQALSKQTDFSSRHIERWFRIRRNQDKPTTMIKFTESTYVQYTNMVLMKPWLWDSTQCWVGYPHHHVPPEIFWYYMIEMGFYWSLMFSQFVDVKRKDFWEMFAHHCATLFLMFFSWSGNFVRVGTLVLVVHDAVDYWMEAAKMAKYCDAQKLCSVLFAIFGVVWFITRLVIYPLKGCWFSLLTI</sequence>
<evidence type="ECO:0000256" key="4">
    <source>
        <dbReference type="ARBA" id="ARBA00022679"/>
    </source>
</evidence>
<keyword evidence="9 12" id="KW-0472">Membrane</keyword>
<evidence type="ECO:0000256" key="5">
    <source>
        <dbReference type="ARBA" id="ARBA00022692"/>
    </source>
</evidence>
<evidence type="ECO:0000256" key="11">
    <source>
        <dbReference type="RuleBase" id="RU000682"/>
    </source>
</evidence>
<evidence type="ECO:0000256" key="9">
    <source>
        <dbReference type="ARBA" id="ARBA00023136"/>
    </source>
</evidence>
<dbReference type="SMART" id="SM00389">
    <property type="entry name" value="HOX"/>
    <property type="match status" value="1"/>
</dbReference>
<dbReference type="SMART" id="SM00724">
    <property type="entry name" value="TLC"/>
    <property type="match status" value="1"/>
</dbReference>
<keyword evidence="4" id="KW-0808">Transferase</keyword>
<feature type="transmembrane region" description="Helical" evidence="12">
    <location>
        <begin position="145"/>
        <end position="174"/>
    </location>
</feature>
<accession>A0ABQ9F9X1</accession>
<evidence type="ECO:0000259" key="13">
    <source>
        <dbReference type="PROSITE" id="PS50071"/>
    </source>
</evidence>
<dbReference type="PANTHER" id="PTHR12560:SF0">
    <property type="entry name" value="LD18904P"/>
    <property type="match status" value="1"/>
</dbReference>
<dbReference type="PROSITE" id="PS50071">
    <property type="entry name" value="HOMEOBOX_2"/>
    <property type="match status" value="1"/>
</dbReference>
<evidence type="ECO:0000313" key="14">
    <source>
        <dbReference type="EMBL" id="KAJ8314135.1"/>
    </source>
</evidence>
<evidence type="ECO:0000256" key="10">
    <source>
        <dbReference type="PROSITE-ProRule" id="PRU00108"/>
    </source>
</evidence>
<evidence type="ECO:0000256" key="12">
    <source>
        <dbReference type="SAM" id="Phobius"/>
    </source>
</evidence>
<feature type="transmembrane region" description="Helical" evidence="12">
    <location>
        <begin position="115"/>
        <end position="133"/>
    </location>
</feature>
<evidence type="ECO:0000256" key="7">
    <source>
        <dbReference type="ARBA" id="ARBA00022989"/>
    </source>
</evidence>
<evidence type="ECO:0000256" key="1">
    <source>
        <dbReference type="ARBA" id="ARBA00004477"/>
    </source>
</evidence>
<feature type="domain" description="Homeobox" evidence="13">
    <location>
        <begin position="25"/>
        <end position="72"/>
    </location>
</feature>
<keyword evidence="7 12" id="KW-1133">Transmembrane helix</keyword>
<gene>
    <name evidence="14" type="ORF">KUTeg_008696</name>
</gene>
<keyword evidence="10 11" id="KW-0238">DNA-binding</keyword>
<dbReference type="EMBL" id="JARBDR010000342">
    <property type="protein sequence ID" value="KAJ8314135.1"/>
    <property type="molecule type" value="Genomic_DNA"/>
</dbReference>
<dbReference type="Pfam" id="PF00046">
    <property type="entry name" value="Homeodomain"/>
    <property type="match status" value="1"/>
</dbReference>
<dbReference type="Pfam" id="PF03798">
    <property type="entry name" value="TRAM_LAG1_CLN8"/>
    <property type="match status" value="1"/>
</dbReference>
<dbReference type="SUPFAM" id="SSF46689">
    <property type="entry name" value="Homeodomain-like"/>
    <property type="match status" value="1"/>
</dbReference>
<evidence type="ECO:0000313" key="15">
    <source>
        <dbReference type="Proteomes" id="UP001217089"/>
    </source>
</evidence>
<feature type="transmembrane region" description="Helical" evidence="12">
    <location>
        <begin position="195"/>
        <end position="217"/>
    </location>
</feature>
<dbReference type="InterPro" id="IPR006634">
    <property type="entry name" value="TLC-dom"/>
</dbReference>
<evidence type="ECO:0000256" key="2">
    <source>
        <dbReference type="ARBA" id="ARBA00004760"/>
    </source>
</evidence>
<reference evidence="14 15" key="1">
    <citation type="submission" date="2022-12" db="EMBL/GenBank/DDBJ databases">
        <title>Chromosome-level genome of Tegillarca granosa.</title>
        <authorList>
            <person name="Kim J."/>
        </authorList>
    </citation>
    <scope>NUCLEOTIDE SEQUENCE [LARGE SCALE GENOMIC DNA]</scope>
    <source>
        <strain evidence="14">Teg-2019</strain>
        <tissue evidence="14">Adductor muscle</tissue>
    </source>
</reference>
<evidence type="ECO:0000256" key="6">
    <source>
        <dbReference type="ARBA" id="ARBA00022824"/>
    </source>
</evidence>
<comment type="pathway">
    <text evidence="2">Lipid metabolism; sphingolipid metabolism.</text>
</comment>
<dbReference type="Proteomes" id="UP001217089">
    <property type="component" value="Unassembled WGS sequence"/>
</dbReference>
<evidence type="ECO:0000256" key="3">
    <source>
        <dbReference type="ARBA" id="ARBA00004991"/>
    </source>
</evidence>
<protein>
    <recommendedName>
        <fullName evidence="13">Homeobox domain-containing protein</fullName>
    </recommendedName>
</protein>
<keyword evidence="15" id="KW-1185">Reference proteome</keyword>
<dbReference type="InterPro" id="IPR009057">
    <property type="entry name" value="Homeodomain-like_sf"/>
</dbReference>
<dbReference type="CDD" id="cd00086">
    <property type="entry name" value="homeodomain"/>
    <property type="match status" value="1"/>
</dbReference>
<keyword evidence="6" id="KW-0256">Endoplasmic reticulum</keyword>
<organism evidence="14 15">
    <name type="scientific">Tegillarca granosa</name>
    <name type="common">Malaysian cockle</name>
    <name type="synonym">Anadara granosa</name>
    <dbReference type="NCBI Taxonomy" id="220873"/>
    <lineage>
        <taxon>Eukaryota</taxon>
        <taxon>Metazoa</taxon>
        <taxon>Spiralia</taxon>
        <taxon>Lophotrochozoa</taxon>
        <taxon>Mollusca</taxon>
        <taxon>Bivalvia</taxon>
        <taxon>Autobranchia</taxon>
        <taxon>Pteriomorphia</taxon>
        <taxon>Arcoida</taxon>
        <taxon>Arcoidea</taxon>
        <taxon>Arcidae</taxon>
        <taxon>Tegillarca</taxon>
    </lineage>
</organism>
<evidence type="ECO:0000256" key="8">
    <source>
        <dbReference type="ARBA" id="ARBA00023098"/>
    </source>
</evidence>
<keyword evidence="5 12" id="KW-0812">Transmembrane</keyword>
<name>A0ABQ9F9X1_TEGGR</name>